<keyword evidence="2" id="KW-0472">Membrane</keyword>
<evidence type="ECO:0000256" key="2">
    <source>
        <dbReference type="SAM" id="Phobius"/>
    </source>
</evidence>
<evidence type="ECO:0000313" key="4">
    <source>
        <dbReference type="Proteomes" id="UP000062833"/>
    </source>
</evidence>
<keyword evidence="2" id="KW-0812">Transmembrane</keyword>
<feature type="region of interest" description="Disordered" evidence="1">
    <location>
        <begin position="176"/>
        <end position="241"/>
    </location>
</feature>
<dbReference type="Proteomes" id="UP000062833">
    <property type="component" value="Chromosome"/>
</dbReference>
<evidence type="ECO:0008006" key="5">
    <source>
        <dbReference type="Google" id="ProtNLM"/>
    </source>
</evidence>
<evidence type="ECO:0000256" key="1">
    <source>
        <dbReference type="SAM" id="MobiDB-lite"/>
    </source>
</evidence>
<sequence>MQVVDITMISLPLPEVRIFAPSPAADPPTTPAAVVPDALSGPTLLWALVIVAVVVLIVSIFVLWARLGATKAAHASSDSMIRSWVAAILVVGLLLLTVLSFGLRDSTLRSALVGGITASVGVAIAFYFSAKSADAARQDVLKAAAGTALVPDLVGCTWEEANTKLGTTVFKLAAATPSHTSSESRRKELKEANQRPAGTVASAATAVGTGPNEAPTQRVVAQDPTPNSNALKGSNVTVYFD</sequence>
<dbReference type="Gene3D" id="3.30.10.20">
    <property type="match status" value="1"/>
</dbReference>
<gene>
    <name evidence="3" type="ORF">AOC05_08915</name>
</gene>
<keyword evidence="2" id="KW-1133">Transmembrane helix</keyword>
<protein>
    <recommendedName>
        <fullName evidence="5">PASTA domain-containing protein</fullName>
    </recommendedName>
</protein>
<feature type="transmembrane region" description="Helical" evidence="2">
    <location>
        <begin position="109"/>
        <end position="128"/>
    </location>
</feature>
<dbReference type="KEGG" id="aaq:AOC05_08915"/>
<feature type="transmembrane region" description="Helical" evidence="2">
    <location>
        <begin position="44"/>
        <end position="64"/>
    </location>
</feature>
<dbReference type="EMBL" id="CP012677">
    <property type="protein sequence ID" value="ALE92411.1"/>
    <property type="molecule type" value="Genomic_DNA"/>
</dbReference>
<organism evidence="3 4">
    <name type="scientific">Arthrobacter alpinus</name>
    <dbReference type="NCBI Taxonomy" id="656366"/>
    <lineage>
        <taxon>Bacteria</taxon>
        <taxon>Bacillati</taxon>
        <taxon>Actinomycetota</taxon>
        <taxon>Actinomycetes</taxon>
        <taxon>Micrococcales</taxon>
        <taxon>Micrococcaceae</taxon>
        <taxon>Arthrobacter</taxon>
    </lineage>
</organism>
<feature type="transmembrane region" description="Helical" evidence="2">
    <location>
        <begin position="84"/>
        <end position="103"/>
    </location>
</feature>
<proteinExistence type="predicted"/>
<dbReference type="PATRIC" id="fig|656366.3.peg.1936"/>
<feature type="compositionally biased region" description="Low complexity" evidence="1">
    <location>
        <begin position="197"/>
        <end position="210"/>
    </location>
</feature>
<evidence type="ECO:0000313" key="3">
    <source>
        <dbReference type="EMBL" id="ALE92411.1"/>
    </source>
</evidence>
<name>A0A0M4QWP6_9MICC</name>
<feature type="compositionally biased region" description="Basic and acidic residues" evidence="1">
    <location>
        <begin position="182"/>
        <end position="193"/>
    </location>
</feature>
<accession>A0A0M4QWP6</accession>
<feature type="compositionally biased region" description="Polar residues" evidence="1">
    <location>
        <begin position="224"/>
        <end position="241"/>
    </location>
</feature>
<keyword evidence="4" id="KW-1185">Reference proteome</keyword>
<dbReference type="AlphaFoldDB" id="A0A0M4QWP6"/>
<reference evidence="4" key="1">
    <citation type="submission" date="2015-09" db="EMBL/GenBank/DDBJ databases">
        <title>Complete genome of Arthrobacter alpinus strain R3.8.</title>
        <authorList>
            <person name="See-Too W.S."/>
            <person name="Chan K.G."/>
        </authorList>
    </citation>
    <scope>NUCLEOTIDE SEQUENCE [LARGE SCALE GENOMIC DNA]</scope>
    <source>
        <strain evidence="4">R3.8</strain>
    </source>
</reference>